<name>A0AAE3MJ32_9FLAO</name>
<keyword evidence="6" id="KW-1185">Reference proteome</keyword>
<dbReference type="Pfam" id="PF01047">
    <property type="entry name" value="MarR"/>
    <property type="match status" value="1"/>
</dbReference>
<dbReference type="InterPro" id="IPR036390">
    <property type="entry name" value="WH_DNA-bd_sf"/>
</dbReference>
<organism evidence="5 6">
    <name type="scientific">Lentiprolixibacter aurantiacus</name>
    <dbReference type="NCBI Taxonomy" id="2993939"/>
    <lineage>
        <taxon>Bacteria</taxon>
        <taxon>Pseudomonadati</taxon>
        <taxon>Bacteroidota</taxon>
        <taxon>Flavobacteriia</taxon>
        <taxon>Flavobacteriales</taxon>
        <taxon>Flavobacteriaceae</taxon>
        <taxon>Lentiprolixibacter</taxon>
    </lineage>
</organism>
<dbReference type="GO" id="GO:0003677">
    <property type="term" value="F:DNA binding"/>
    <property type="evidence" value="ECO:0007669"/>
    <property type="project" value="UniProtKB-KW"/>
</dbReference>
<feature type="domain" description="HTH marR-type" evidence="4">
    <location>
        <begin position="11"/>
        <end position="145"/>
    </location>
</feature>
<dbReference type="Proteomes" id="UP001207116">
    <property type="component" value="Unassembled WGS sequence"/>
</dbReference>
<dbReference type="PANTHER" id="PTHR42756">
    <property type="entry name" value="TRANSCRIPTIONAL REGULATOR, MARR"/>
    <property type="match status" value="1"/>
</dbReference>
<dbReference type="RefSeq" id="WP_266010005.1">
    <property type="nucleotide sequence ID" value="NZ_JAPFQP010000001.1"/>
</dbReference>
<dbReference type="InterPro" id="IPR023187">
    <property type="entry name" value="Tscrpt_reg_MarR-type_CS"/>
</dbReference>
<accession>A0AAE3MJ32</accession>
<dbReference type="SMART" id="SM00347">
    <property type="entry name" value="HTH_MARR"/>
    <property type="match status" value="1"/>
</dbReference>
<reference evidence="5" key="1">
    <citation type="submission" date="2022-11" db="EMBL/GenBank/DDBJ databases">
        <title>The characterization of three novel Bacteroidetes species and genomic analysis of their roles in tidal elemental geochemical cycles.</title>
        <authorList>
            <person name="Ma K.-J."/>
        </authorList>
    </citation>
    <scope>NUCLEOTIDE SEQUENCE</scope>
    <source>
        <strain evidence="5">M415</strain>
    </source>
</reference>
<keyword evidence="3" id="KW-0804">Transcription</keyword>
<dbReference type="Gene3D" id="1.10.10.10">
    <property type="entry name" value="Winged helix-like DNA-binding domain superfamily/Winged helix DNA-binding domain"/>
    <property type="match status" value="1"/>
</dbReference>
<protein>
    <submittedName>
        <fullName evidence="5">MarR family transcriptional regulator</fullName>
    </submittedName>
</protein>
<evidence type="ECO:0000256" key="3">
    <source>
        <dbReference type="ARBA" id="ARBA00023163"/>
    </source>
</evidence>
<evidence type="ECO:0000259" key="4">
    <source>
        <dbReference type="PROSITE" id="PS50995"/>
    </source>
</evidence>
<keyword evidence="2" id="KW-0238">DNA-binding</keyword>
<dbReference type="PROSITE" id="PS50995">
    <property type="entry name" value="HTH_MARR_2"/>
    <property type="match status" value="1"/>
</dbReference>
<dbReference type="AlphaFoldDB" id="A0AAE3MJ32"/>
<evidence type="ECO:0000256" key="2">
    <source>
        <dbReference type="ARBA" id="ARBA00023125"/>
    </source>
</evidence>
<dbReference type="InterPro" id="IPR000835">
    <property type="entry name" value="HTH_MarR-typ"/>
</dbReference>
<keyword evidence="1" id="KW-0805">Transcription regulation</keyword>
<dbReference type="PRINTS" id="PR00598">
    <property type="entry name" value="HTHMARR"/>
</dbReference>
<evidence type="ECO:0000313" key="5">
    <source>
        <dbReference type="EMBL" id="MCX2718042.1"/>
    </source>
</evidence>
<dbReference type="SUPFAM" id="SSF46785">
    <property type="entry name" value="Winged helix' DNA-binding domain"/>
    <property type="match status" value="1"/>
</dbReference>
<dbReference type="InterPro" id="IPR036388">
    <property type="entry name" value="WH-like_DNA-bd_sf"/>
</dbReference>
<dbReference type="EMBL" id="JAPFQP010000001">
    <property type="protein sequence ID" value="MCX2718042.1"/>
    <property type="molecule type" value="Genomic_DNA"/>
</dbReference>
<sequence>MEKTDVYIDFERSLGPWIGRTSKMVDYYIQEALEKHGLDLTKEQMVVLKKVNDQNGLNQNELAFLTYRDKSSLARLLAKMEKKGYLYRQQNADDKRINEVFLTPMGQDIFQECKVVINKIIQTIEKNIDESEIQQMIRILKKVQQNFSGGLPD</sequence>
<comment type="caution">
    <text evidence="5">The sequence shown here is derived from an EMBL/GenBank/DDBJ whole genome shotgun (WGS) entry which is preliminary data.</text>
</comment>
<dbReference type="PROSITE" id="PS01117">
    <property type="entry name" value="HTH_MARR_1"/>
    <property type="match status" value="1"/>
</dbReference>
<dbReference type="GO" id="GO:0003700">
    <property type="term" value="F:DNA-binding transcription factor activity"/>
    <property type="evidence" value="ECO:0007669"/>
    <property type="project" value="InterPro"/>
</dbReference>
<evidence type="ECO:0000313" key="6">
    <source>
        <dbReference type="Proteomes" id="UP001207116"/>
    </source>
</evidence>
<proteinExistence type="predicted"/>
<evidence type="ECO:0000256" key="1">
    <source>
        <dbReference type="ARBA" id="ARBA00023015"/>
    </source>
</evidence>
<gene>
    <name evidence="5" type="ORF">OO016_00385</name>
</gene>
<dbReference type="PANTHER" id="PTHR42756:SF1">
    <property type="entry name" value="TRANSCRIPTIONAL REPRESSOR OF EMRAB OPERON"/>
    <property type="match status" value="1"/>
</dbReference>